<comment type="caution">
    <text evidence="2">The sequence shown here is derived from an EMBL/GenBank/DDBJ whole genome shotgun (WGS) entry which is preliminary data.</text>
</comment>
<organism evidence="2 3">
    <name type="scientific">Mycena rosella</name>
    <name type="common">Pink bonnet</name>
    <name type="synonym">Agaricus rosellus</name>
    <dbReference type="NCBI Taxonomy" id="1033263"/>
    <lineage>
        <taxon>Eukaryota</taxon>
        <taxon>Fungi</taxon>
        <taxon>Dikarya</taxon>
        <taxon>Basidiomycota</taxon>
        <taxon>Agaricomycotina</taxon>
        <taxon>Agaricomycetes</taxon>
        <taxon>Agaricomycetidae</taxon>
        <taxon>Agaricales</taxon>
        <taxon>Marasmiineae</taxon>
        <taxon>Mycenaceae</taxon>
        <taxon>Mycena</taxon>
    </lineage>
</organism>
<protein>
    <submittedName>
        <fullName evidence="2">Uncharacterized protein</fullName>
    </submittedName>
</protein>
<feature type="compositionally biased region" description="Gly residues" evidence="1">
    <location>
        <begin position="153"/>
        <end position="168"/>
    </location>
</feature>
<evidence type="ECO:0000256" key="1">
    <source>
        <dbReference type="SAM" id="MobiDB-lite"/>
    </source>
</evidence>
<dbReference type="Proteomes" id="UP001221757">
    <property type="component" value="Unassembled WGS sequence"/>
</dbReference>
<proteinExistence type="predicted"/>
<evidence type="ECO:0000313" key="2">
    <source>
        <dbReference type="EMBL" id="KAJ7653757.1"/>
    </source>
</evidence>
<sequence length="168" mass="18308">MTSFGTRPVFVERQSAAKCELLYVYLAGVELGGVKVVKLHRFSANSDFDSDVDSDVENRCHPRIGQNHCVYHARPSVQYKDEVRLLVLAATFRKPARDEGKTNSTHSSALVGIQLWLGGFLTLCFGNYSQRREQHDVGNGSSRCRMAKDRGQGKGGVEGGGNGFVGGG</sequence>
<gene>
    <name evidence="2" type="ORF">B0H17DRAFT_1186311</name>
</gene>
<keyword evidence="3" id="KW-1185">Reference proteome</keyword>
<dbReference type="EMBL" id="JARKIE010000332">
    <property type="protein sequence ID" value="KAJ7653757.1"/>
    <property type="molecule type" value="Genomic_DNA"/>
</dbReference>
<evidence type="ECO:0000313" key="3">
    <source>
        <dbReference type="Proteomes" id="UP001221757"/>
    </source>
</evidence>
<dbReference type="AlphaFoldDB" id="A0AAD7CMP2"/>
<feature type="region of interest" description="Disordered" evidence="1">
    <location>
        <begin position="134"/>
        <end position="168"/>
    </location>
</feature>
<name>A0AAD7CMP2_MYCRO</name>
<accession>A0AAD7CMP2</accession>
<reference evidence="2" key="1">
    <citation type="submission" date="2023-03" db="EMBL/GenBank/DDBJ databases">
        <title>Massive genome expansion in bonnet fungi (Mycena s.s.) driven by repeated elements and novel gene families across ecological guilds.</title>
        <authorList>
            <consortium name="Lawrence Berkeley National Laboratory"/>
            <person name="Harder C.B."/>
            <person name="Miyauchi S."/>
            <person name="Viragh M."/>
            <person name="Kuo A."/>
            <person name="Thoen E."/>
            <person name="Andreopoulos B."/>
            <person name="Lu D."/>
            <person name="Skrede I."/>
            <person name="Drula E."/>
            <person name="Henrissat B."/>
            <person name="Morin E."/>
            <person name="Kohler A."/>
            <person name="Barry K."/>
            <person name="LaButti K."/>
            <person name="Morin E."/>
            <person name="Salamov A."/>
            <person name="Lipzen A."/>
            <person name="Mereny Z."/>
            <person name="Hegedus B."/>
            <person name="Baldrian P."/>
            <person name="Stursova M."/>
            <person name="Weitz H."/>
            <person name="Taylor A."/>
            <person name="Grigoriev I.V."/>
            <person name="Nagy L.G."/>
            <person name="Martin F."/>
            <person name="Kauserud H."/>
        </authorList>
    </citation>
    <scope>NUCLEOTIDE SEQUENCE</scope>
    <source>
        <strain evidence="2">CBHHK067</strain>
    </source>
</reference>